<feature type="compositionally biased region" description="Basic and acidic residues" evidence="11">
    <location>
        <begin position="255"/>
        <end position="265"/>
    </location>
</feature>
<reference evidence="12 13" key="1">
    <citation type="journal article" date="2010" name="PLoS Genet.">
        <title>De novo assembly of a 40 Mb eukaryotic genome from short sequence reads: Sordaria macrospora, a model organism for fungal morphogenesis.</title>
        <authorList>
            <person name="Nowrousian M."/>
            <person name="Stajich J."/>
            <person name="Chu M."/>
            <person name="Engh I."/>
            <person name="Espagne E."/>
            <person name="Halliday K."/>
            <person name="Kamerewerd J."/>
            <person name="Kempken F."/>
            <person name="Knab B."/>
            <person name="Kuo H.C."/>
            <person name="Osiewacz H.D."/>
            <person name="Poeggeler S."/>
            <person name="Read N."/>
            <person name="Seiler S."/>
            <person name="Smith K."/>
            <person name="Zickler D."/>
            <person name="Kueck U."/>
            <person name="Freitag M."/>
        </authorList>
    </citation>
    <scope>NUCLEOTIDE SEQUENCE [LARGE SCALE GENOMIC DNA]</scope>
    <source>
        <strain evidence="13">ATCC MYA-333 / DSM 997 / K(L3346) / K-hell</strain>
        <tissue evidence="12">Mycelium</tissue>
    </source>
</reference>
<dbReference type="PANTHER" id="PTHR10012">
    <property type="entry name" value="SERINE/THREONINE-PROTEIN PHOSPHATASE 2A REGULATORY SUBUNIT B"/>
    <property type="match status" value="1"/>
</dbReference>
<dbReference type="OrthoDB" id="16120at2759"/>
<dbReference type="GO" id="GO:0003755">
    <property type="term" value="F:peptidyl-prolyl cis-trans isomerase activity"/>
    <property type="evidence" value="ECO:0007669"/>
    <property type="project" value="UniProtKB-KW"/>
</dbReference>
<dbReference type="HOGENOM" id="CLU_030733_2_0_1"/>
<dbReference type="OMA" id="FRIWHEL"/>
<feature type="region of interest" description="Disordered" evidence="11">
    <location>
        <begin position="217"/>
        <end position="267"/>
    </location>
</feature>
<evidence type="ECO:0000256" key="5">
    <source>
        <dbReference type="ARBA" id="ARBA00022490"/>
    </source>
</evidence>
<evidence type="ECO:0000313" key="12">
    <source>
        <dbReference type="EMBL" id="CCC09890.1"/>
    </source>
</evidence>
<evidence type="ECO:0000256" key="11">
    <source>
        <dbReference type="SAM" id="MobiDB-lite"/>
    </source>
</evidence>
<dbReference type="Proteomes" id="UP000001881">
    <property type="component" value="Unassembled WGS sequence"/>
</dbReference>
<organism evidence="12 13">
    <name type="scientific">Sordaria macrospora (strain ATCC MYA-333 / DSM 997 / K(L3346) / K-hell)</name>
    <dbReference type="NCBI Taxonomy" id="771870"/>
    <lineage>
        <taxon>Eukaryota</taxon>
        <taxon>Fungi</taxon>
        <taxon>Dikarya</taxon>
        <taxon>Ascomycota</taxon>
        <taxon>Pezizomycotina</taxon>
        <taxon>Sordariomycetes</taxon>
        <taxon>Sordariomycetidae</taxon>
        <taxon>Sordariales</taxon>
        <taxon>Sordariaceae</taxon>
        <taxon>Sordaria</taxon>
    </lineage>
</organism>
<name>F7VW68_SORMK</name>
<dbReference type="AlphaFoldDB" id="F7VW68"/>
<keyword evidence="5 10" id="KW-0963">Cytoplasm</keyword>
<feature type="region of interest" description="Disordered" evidence="11">
    <location>
        <begin position="87"/>
        <end position="160"/>
    </location>
</feature>
<evidence type="ECO:0000256" key="2">
    <source>
        <dbReference type="ARBA" id="ARBA00004123"/>
    </source>
</evidence>
<feature type="region of interest" description="Disordered" evidence="11">
    <location>
        <begin position="379"/>
        <end position="402"/>
    </location>
</feature>
<sequence>MDTKFKPPGPPAGSSSSSPTTLPALPKLEILNPSSTLPSHRFLRPAKRINEGLDVSQFLTSKAYRDIGVWILQLNHALVPRVIKKSPAAATASASTSSEPKTESTEEDKQPKAEEEPPKDALTAKLQSLHKKKDEQRPREEIRTFPLPKGDEVKEEEPESIQKLQRLLKKVEAIIDEAPPNPGPRRFGNVSFRTWHKILEQRAEGLLREYLPGGVLRWETGGGGEKKEGVKKKEEEEGWEEEGADTETEGDGSADSDKKTNEQKTQEVVGPLEELKAYFLGGFGSAQRLDYGTGHELSFMMFLGGLWKLGGFEGEENDEDGEVERRIVLGVVEPYLRVIRRLILTYTLEPAGSHGVWGLDDHSFIPYIFGSAQYTRPISSPNEPTPLEGSVPNAPKPGDITKPTAVERYRTENMYFSAIGFINDVKKGPFWEHSPILFDVSGIKDGWGKINKGMIKMFNAEVLSKFPVVQHFPFGSLFRWEQDPQAGTPVQSVHMQNQPVASSAAAAAVTGGVGIPTERPSGTAAPWAQTQAPGVASGGGPGTTAPWAQKPSSAPGPGGITGTAAPWARAPTQAPTQAPGAGAGMAPPMTAAPWARSSGAGAGAEVGPSAANRFTPYKPTGVPGGAPDTGPAPPESFRSGTPGTASNQFAVTKAPWAK</sequence>
<dbReference type="FunFam" id="1.20.120.1150:FF:000003">
    <property type="entry name" value="Serine/threonine-protein phosphatase 2A activator"/>
    <property type="match status" value="1"/>
</dbReference>
<feature type="compositionally biased region" description="Basic and acidic residues" evidence="11">
    <location>
        <begin position="100"/>
        <end position="119"/>
    </location>
</feature>
<comment type="caution">
    <text evidence="12">The sequence shown here is derived from an EMBL/GenBank/DDBJ whole genome shotgun (WGS) entry which is preliminary data.</text>
</comment>
<dbReference type="GeneID" id="10810783"/>
<feature type="compositionally biased region" description="Low complexity" evidence="11">
    <location>
        <begin position="619"/>
        <end position="629"/>
    </location>
</feature>
<accession>F7VW68</accession>
<dbReference type="VEuPathDB" id="FungiDB:SMAC_03446"/>
<comment type="function">
    <text evidence="9">PPIases accelerate the folding of proteins. It catalyzes the cis-trans isomerization of proline imidic peptide bonds in oligopeptides. Acts as a regulatory subunit for PP2A-like phosphatases modulating their activity or substrate specificity, probably by inducing a conformational change in the catalytic subunit, a direct target of the PPIase. Can reactivate inactive phosphatase PP2A-phosphatase methylesterase complexes (PP2Ai) in presence of ATP and Mg(2+) by dissociating the inactive form from the complex.</text>
</comment>
<dbReference type="InterPro" id="IPR037218">
    <property type="entry name" value="PTPA_sf"/>
</dbReference>
<dbReference type="STRING" id="771870.F7VW68"/>
<dbReference type="PANTHER" id="PTHR10012:SF3">
    <property type="entry name" value="SERINE_THREONINE-PROTEIN PHOSPHATASE 2A ACTIVATOR 1"/>
    <property type="match status" value="1"/>
</dbReference>
<feature type="compositionally biased region" description="Low complexity" evidence="11">
    <location>
        <begin position="562"/>
        <end position="596"/>
    </location>
</feature>
<feature type="region of interest" description="Disordered" evidence="11">
    <location>
        <begin position="1"/>
        <end position="25"/>
    </location>
</feature>
<keyword evidence="8" id="KW-0539">Nucleus</keyword>
<evidence type="ECO:0000256" key="4">
    <source>
        <dbReference type="ARBA" id="ARBA00011019"/>
    </source>
</evidence>
<keyword evidence="6 10" id="KW-0697">Rotamase</keyword>
<comment type="catalytic activity">
    <reaction evidence="1 10">
        <text>[protein]-peptidylproline (omega=180) = [protein]-peptidylproline (omega=0)</text>
        <dbReference type="Rhea" id="RHEA:16237"/>
        <dbReference type="Rhea" id="RHEA-COMP:10747"/>
        <dbReference type="Rhea" id="RHEA-COMP:10748"/>
        <dbReference type="ChEBI" id="CHEBI:83833"/>
        <dbReference type="ChEBI" id="CHEBI:83834"/>
        <dbReference type="EC" id="5.2.1.8"/>
    </reaction>
</comment>
<evidence type="ECO:0000256" key="10">
    <source>
        <dbReference type="RuleBase" id="RU361210"/>
    </source>
</evidence>
<feature type="region of interest" description="Disordered" evidence="11">
    <location>
        <begin position="512"/>
        <end position="658"/>
    </location>
</feature>
<evidence type="ECO:0000256" key="9">
    <source>
        <dbReference type="ARBA" id="ARBA00025287"/>
    </source>
</evidence>
<dbReference type="FunCoup" id="F7VW68">
    <property type="interactions" value="86"/>
</dbReference>
<evidence type="ECO:0000256" key="7">
    <source>
        <dbReference type="ARBA" id="ARBA00023235"/>
    </source>
</evidence>
<feature type="compositionally biased region" description="Low complexity" evidence="11">
    <location>
        <begin position="12"/>
        <end position="25"/>
    </location>
</feature>
<dbReference type="GO" id="GO:0005737">
    <property type="term" value="C:cytoplasm"/>
    <property type="evidence" value="ECO:0007669"/>
    <property type="project" value="UniProtKB-SubCell"/>
</dbReference>
<dbReference type="KEGG" id="smp:10810783"/>
<keyword evidence="13" id="KW-1185">Reference proteome</keyword>
<dbReference type="eggNOG" id="KOG2867">
    <property type="taxonomic scope" value="Eukaryota"/>
</dbReference>
<dbReference type="GO" id="GO:0007052">
    <property type="term" value="P:mitotic spindle organization"/>
    <property type="evidence" value="ECO:0007669"/>
    <property type="project" value="TreeGrafter"/>
</dbReference>
<comment type="subcellular location">
    <subcellularLocation>
        <location evidence="3 10">Cytoplasm</location>
    </subcellularLocation>
    <subcellularLocation>
        <location evidence="2">Nucleus</location>
    </subcellularLocation>
</comment>
<evidence type="ECO:0000256" key="6">
    <source>
        <dbReference type="ARBA" id="ARBA00023110"/>
    </source>
</evidence>
<dbReference type="SUPFAM" id="SSF140984">
    <property type="entry name" value="PTPA-like"/>
    <property type="match status" value="1"/>
</dbReference>
<dbReference type="Gene3D" id="1.20.120.1150">
    <property type="match status" value="1"/>
</dbReference>
<feature type="compositionally biased region" description="Low complexity" evidence="11">
    <location>
        <begin position="87"/>
        <end position="99"/>
    </location>
</feature>
<feature type="compositionally biased region" description="Polar residues" evidence="11">
    <location>
        <begin position="638"/>
        <end position="650"/>
    </location>
</feature>
<dbReference type="EC" id="5.2.1.8" evidence="10"/>
<comment type="similarity">
    <text evidence="4 10">Belongs to the PTPA-type PPIase family.</text>
</comment>
<proteinExistence type="inferred from homology"/>
<evidence type="ECO:0000256" key="3">
    <source>
        <dbReference type="ARBA" id="ARBA00004496"/>
    </source>
</evidence>
<gene>
    <name evidence="12" type="ORF">SMAC_03446</name>
</gene>
<dbReference type="InParanoid" id="F7VW68"/>
<dbReference type="EMBL" id="CABT02000010">
    <property type="protein sequence ID" value="CCC09890.1"/>
    <property type="molecule type" value="Genomic_DNA"/>
</dbReference>
<evidence type="ECO:0000256" key="1">
    <source>
        <dbReference type="ARBA" id="ARBA00000971"/>
    </source>
</evidence>
<feature type="compositionally biased region" description="Acidic residues" evidence="11">
    <location>
        <begin position="236"/>
        <end position="254"/>
    </location>
</feature>
<dbReference type="GO" id="GO:0008160">
    <property type="term" value="F:protein tyrosine phosphatase activator activity"/>
    <property type="evidence" value="ECO:0007669"/>
    <property type="project" value="TreeGrafter"/>
</dbReference>
<dbReference type="InterPro" id="IPR043170">
    <property type="entry name" value="PTPA_C_lid"/>
</dbReference>
<protein>
    <recommendedName>
        <fullName evidence="10">Serine/threonine-protein phosphatase 2A activator</fullName>
        <ecNumber evidence="10">5.2.1.8</ecNumber>
    </recommendedName>
    <alternativeName>
        <fullName evidence="10">Phosphotyrosyl phosphatase activator</fullName>
    </alternativeName>
</protein>
<feature type="compositionally biased region" description="Basic and acidic residues" evidence="11">
    <location>
        <begin position="132"/>
        <end position="143"/>
    </location>
</feature>
<feature type="compositionally biased region" description="Basic and acidic residues" evidence="11">
    <location>
        <begin position="224"/>
        <end position="235"/>
    </location>
</feature>
<dbReference type="GO" id="GO:0005634">
    <property type="term" value="C:nucleus"/>
    <property type="evidence" value="ECO:0007669"/>
    <property type="project" value="UniProtKB-SubCell"/>
</dbReference>
<dbReference type="Pfam" id="PF03095">
    <property type="entry name" value="PTPA"/>
    <property type="match status" value="1"/>
</dbReference>
<dbReference type="CDD" id="cd04087">
    <property type="entry name" value="PTPA"/>
    <property type="match status" value="1"/>
</dbReference>
<keyword evidence="7 10" id="KW-0413">Isomerase</keyword>
<evidence type="ECO:0000313" key="13">
    <source>
        <dbReference type="Proteomes" id="UP000001881"/>
    </source>
</evidence>
<dbReference type="InterPro" id="IPR004327">
    <property type="entry name" value="Phstyr_phstse_ac"/>
</dbReference>
<dbReference type="GO" id="GO:0000159">
    <property type="term" value="C:protein phosphatase type 2A complex"/>
    <property type="evidence" value="ECO:0007669"/>
    <property type="project" value="TreeGrafter"/>
</dbReference>
<evidence type="ECO:0000256" key="8">
    <source>
        <dbReference type="ARBA" id="ARBA00023242"/>
    </source>
</evidence>